<proteinExistence type="predicted"/>
<dbReference type="GO" id="GO:0019702">
    <property type="term" value="F:protein arginine N5-methyltransferase activity"/>
    <property type="evidence" value="ECO:0007669"/>
    <property type="project" value="UniProtKB-EC"/>
</dbReference>
<dbReference type="SUPFAM" id="SSF48403">
    <property type="entry name" value="Ankyrin repeat"/>
    <property type="match status" value="1"/>
</dbReference>
<dbReference type="PANTHER" id="PTHR22677">
    <property type="entry name" value="ANKYRIN REPEAT DOMAIN-CONTAINING PROTEIN 60"/>
    <property type="match status" value="1"/>
</dbReference>
<keyword evidence="1" id="KW-0040">ANK repeat</keyword>
<dbReference type="PROSITE" id="PS50297">
    <property type="entry name" value="ANK_REP_REGION"/>
    <property type="match status" value="1"/>
</dbReference>
<reference evidence="3 4" key="1">
    <citation type="submission" date="2023-04" db="EMBL/GenBank/DDBJ databases">
        <title>Genome of Basidiobolus ranarum AG-B5.</title>
        <authorList>
            <person name="Stajich J.E."/>
            <person name="Carter-House D."/>
            <person name="Gryganskyi A."/>
        </authorList>
    </citation>
    <scope>NUCLEOTIDE SEQUENCE [LARGE SCALE GENOMIC DNA]</scope>
    <source>
        <strain evidence="3 4">AG-B5</strain>
    </source>
</reference>
<dbReference type="InterPro" id="IPR039323">
    <property type="entry name" value="ANKRD_45/46/60"/>
</dbReference>
<dbReference type="Gene3D" id="1.25.40.20">
    <property type="entry name" value="Ankyrin repeat-containing domain"/>
    <property type="match status" value="1"/>
</dbReference>
<gene>
    <name evidence="3" type="primary">RMT2_2</name>
    <name evidence="3" type="ORF">K7432_011223</name>
</gene>
<evidence type="ECO:0000313" key="4">
    <source>
        <dbReference type="Proteomes" id="UP001479436"/>
    </source>
</evidence>
<dbReference type="GO" id="GO:0032259">
    <property type="term" value="P:methylation"/>
    <property type="evidence" value="ECO:0007669"/>
    <property type="project" value="UniProtKB-KW"/>
</dbReference>
<keyword evidence="3" id="KW-0489">Methyltransferase</keyword>
<dbReference type="Proteomes" id="UP001479436">
    <property type="component" value="Unassembled WGS sequence"/>
</dbReference>
<dbReference type="EC" id="2.1.1.322" evidence="3"/>
<name>A0ABR2VU81_9FUNG</name>
<keyword evidence="3" id="KW-0808">Transferase</keyword>
<evidence type="ECO:0000313" key="3">
    <source>
        <dbReference type="EMBL" id="KAK9702482.1"/>
    </source>
</evidence>
<dbReference type="PANTHER" id="PTHR22677:SF4">
    <property type="entry name" value="USHER SYNDROME TYPE-1G PROTEIN-LIKE PROTEIN"/>
    <property type="match status" value="1"/>
</dbReference>
<feature type="region of interest" description="Disordered" evidence="2">
    <location>
        <begin position="115"/>
        <end position="140"/>
    </location>
</feature>
<dbReference type="SMART" id="SM00248">
    <property type="entry name" value="ANK"/>
    <property type="match status" value="1"/>
</dbReference>
<dbReference type="InterPro" id="IPR002110">
    <property type="entry name" value="Ankyrin_rpt"/>
</dbReference>
<accession>A0ABR2VU81</accession>
<dbReference type="InterPro" id="IPR036770">
    <property type="entry name" value="Ankyrin_rpt-contain_sf"/>
</dbReference>
<evidence type="ECO:0000256" key="1">
    <source>
        <dbReference type="PROSITE-ProRule" id="PRU00023"/>
    </source>
</evidence>
<dbReference type="PROSITE" id="PS50088">
    <property type="entry name" value="ANK_REPEAT"/>
    <property type="match status" value="1"/>
</dbReference>
<evidence type="ECO:0000256" key="2">
    <source>
        <dbReference type="SAM" id="MobiDB-lite"/>
    </source>
</evidence>
<dbReference type="Pfam" id="PF12796">
    <property type="entry name" value="Ank_2"/>
    <property type="match status" value="1"/>
</dbReference>
<comment type="caution">
    <text evidence="3">The sequence shown here is derived from an EMBL/GenBank/DDBJ whole genome shotgun (WGS) entry which is preliminary data.</text>
</comment>
<dbReference type="EMBL" id="JASJQH010007721">
    <property type="protein sequence ID" value="KAK9702482.1"/>
    <property type="molecule type" value="Genomic_DNA"/>
</dbReference>
<sequence>MSEESKNIEENLITEESNIENVPLDQLDQLDPEQLAKLGYEIVKKTEADVARDESLLLKSGEGDLEAVKALLKEGADVWHRDEAGKSPLHAACSGGHLKVVNELLQAGHQWNAVDNSGKSTGEYASENGHDQMRKKRKPLTRITYLNH</sequence>
<keyword evidence="4" id="KW-1185">Reference proteome</keyword>
<organism evidence="3 4">
    <name type="scientific">Basidiobolus ranarum</name>
    <dbReference type="NCBI Taxonomy" id="34480"/>
    <lineage>
        <taxon>Eukaryota</taxon>
        <taxon>Fungi</taxon>
        <taxon>Fungi incertae sedis</taxon>
        <taxon>Zoopagomycota</taxon>
        <taxon>Entomophthoromycotina</taxon>
        <taxon>Basidiobolomycetes</taxon>
        <taxon>Basidiobolales</taxon>
        <taxon>Basidiobolaceae</taxon>
        <taxon>Basidiobolus</taxon>
    </lineage>
</organism>
<feature type="repeat" description="ANK" evidence="1">
    <location>
        <begin position="84"/>
        <end position="116"/>
    </location>
</feature>
<protein>
    <submittedName>
        <fullName evidence="3">Arginine N-methyltransferase 2</fullName>
        <ecNumber evidence="3">2.1.1.322</ecNumber>
    </submittedName>
</protein>